<protein>
    <recommendedName>
        <fullName evidence="2">CCHC-type domain-containing protein</fullName>
    </recommendedName>
</protein>
<accession>A0A1F5LQY8</accession>
<organism evidence="3 4">
    <name type="scientific">Penicillium arizonense</name>
    <dbReference type="NCBI Taxonomy" id="1835702"/>
    <lineage>
        <taxon>Eukaryota</taxon>
        <taxon>Fungi</taxon>
        <taxon>Dikarya</taxon>
        <taxon>Ascomycota</taxon>
        <taxon>Pezizomycotina</taxon>
        <taxon>Eurotiomycetes</taxon>
        <taxon>Eurotiomycetidae</taxon>
        <taxon>Eurotiales</taxon>
        <taxon>Aspergillaceae</taxon>
        <taxon>Penicillium</taxon>
    </lineage>
</organism>
<feature type="domain" description="CCHC-type" evidence="2">
    <location>
        <begin position="338"/>
        <end position="354"/>
    </location>
</feature>
<dbReference type="AlphaFoldDB" id="A0A1F5LQY8"/>
<evidence type="ECO:0000259" key="2">
    <source>
        <dbReference type="SMART" id="SM00343"/>
    </source>
</evidence>
<proteinExistence type="predicted"/>
<dbReference type="OrthoDB" id="7608935at2759"/>
<dbReference type="PRINTS" id="PR00929">
    <property type="entry name" value="ATHOOK"/>
</dbReference>
<dbReference type="STRING" id="1835702.A0A1F5LQY8"/>
<sequence length="577" mass="62337">MANSSDEEADSRTASVGAQRANNPRSTRSASRDSTWPAKRQRQNKSQDAPDHADFVPRGGAFTATSLQVDPDSTSSSGSSDSDSDSDSASDANDTTNPHAGSTAPAISWNQGRKKAVRTTLGGKRSAPMEGNTEQSEQSEQFDAVNDKYWRSRSDSASSANSEARARKKSRTQEDLEEGEIDSKSESDDSDSLDSEADDSILLNIGSKENGMNDGEDYDPERLMPENGIQNGTTAVSTSNGVGTESGSQSKEEAFRLFALKYPTAPTSLVDLNKNDLETQSRYVYYDRNIHDLDLKLPVSCIECQTEGHMADICPTKECSHCGAWNKHASVVCPTWRRCQKCRERGHGEPQCTSKLRCSASEVPCDMCGHEHLESECDFLWKFPSRDLHSDQISVSISCANCASAKHLVGDCPDPYLKLSTSSFTLKGLDPEMITNLNTADGPRRTGRPGPAPRSHGNASRPGSRGAEWSRSSSPDESDMMSRVSRGRGRPAPVHRGNNRGNIKFASNVGTGRGASRGPPPAPRGRPPFPGNERRRRSPSPRARNPPPPRGGGRSRGPSRGSGRSRGPRGGGRGRGR</sequence>
<dbReference type="RefSeq" id="XP_022491051.1">
    <property type="nucleotide sequence ID" value="XM_022628890.1"/>
</dbReference>
<feature type="compositionally biased region" description="Pro residues" evidence="1">
    <location>
        <begin position="518"/>
        <end position="530"/>
    </location>
</feature>
<dbReference type="InterPro" id="IPR001878">
    <property type="entry name" value="Znf_CCHC"/>
</dbReference>
<dbReference type="Proteomes" id="UP000177622">
    <property type="component" value="Unassembled WGS sequence"/>
</dbReference>
<name>A0A1F5LQY8_PENAI</name>
<feature type="compositionally biased region" description="Basic and acidic residues" evidence="1">
    <location>
        <begin position="145"/>
        <end position="154"/>
    </location>
</feature>
<feature type="domain" description="CCHC-type" evidence="2">
    <location>
        <begin position="300"/>
        <end position="316"/>
    </location>
</feature>
<comment type="caution">
    <text evidence="3">The sequence shown here is derived from an EMBL/GenBank/DDBJ whole genome shotgun (WGS) entry which is preliminary data.</text>
</comment>
<feature type="compositionally biased region" description="Low complexity" evidence="1">
    <location>
        <begin position="70"/>
        <end position="81"/>
    </location>
</feature>
<feature type="compositionally biased region" description="Acidic residues" evidence="1">
    <location>
        <begin position="188"/>
        <end position="199"/>
    </location>
</feature>
<evidence type="ECO:0000256" key="1">
    <source>
        <dbReference type="SAM" id="MobiDB-lite"/>
    </source>
</evidence>
<dbReference type="GO" id="GO:0003677">
    <property type="term" value="F:DNA binding"/>
    <property type="evidence" value="ECO:0007669"/>
    <property type="project" value="InterPro"/>
</dbReference>
<dbReference type="GeneID" id="34573624"/>
<feature type="compositionally biased region" description="Polar residues" evidence="1">
    <location>
        <begin position="12"/>
        <end position="34"/>
    </location>
</feature>
<feature type="region of interest" description="Disordered" evidence="1">
    <location>
        <begin position="1"/>
        <end position="249"/>
    </location>
</feature>
<feature type="compositionally biased region" description="Polar residues" evidence="1">
    <location>
        <begin position="228"/>
        <end position="249"/>
    </location>
</feature>
<evidence type="ECO:0000313" key="4">
    <source>
        <dbReference type="Proteomes" id="UP000177622"/>
    </source>
</evidence>
<keyword evidence="4" id="KW-1185">Reference proteome</keyword>
<dbReference type="EMBL" id="LXJU01000004">
    <property type="protein sequence ID" value="OGE55622.1"/>
    <property type="molecule type" value="Genomic_DNA"/>
</dbReference>
<dbReference type="InterPro" id="IPR017956">
    <property type="entry name" value="AT_hook_DNA-bd_motif"/>
</dbReference>
<feature type="region of interest" description="Disordered" evidence="1">
    <location>
        <begin position="435"/>
        <end position="577"/>
    </location>
</feature>
<feature type="compositionally biased region" description="Polar residues" evidence="1">
    <location>
        <begin position="132"/>
        <end position="141"/>
    </location>
</feature>
<dbReference type="SMART" id="SM00343">
    <property type="entry name" value="ZnF_C2HC"/>
    <property type="match status" value="3"/>
</dbReference>
<dbReference type="GO" id="GO:0008270">
    <property type="term" value="F:zinc ion binding"/>
    <property type="evidence" value="ECO:0007669"/>
    <property type="project" value="InterPro"/>
</dbReference>
<feature type="domain" description="CCHC-type" evidence="2">
    <location>
        <begin position="398"/>
        <end position="414"/>
    </location>
</feature>
<reference evidence="3 4" key="1">
    <citation type="journal article" date="2016" name="Sci. Rep.">
        <title>Penicillium arizonense, a new, genome sequenced fungal species, reveals a high chemical diversity in secreted metabolites.</title>
        <authorList>
            <person name="Grijseels S."/>
            <person name="Nielsen J.C."/>
            <person name="Randelovic M."/>
            <person name="Nielsen J."/>
            <person name="Nielsen K.F."/>
            <person name="Workman M."/>
            <person name="Frisvad J.C."/>
        </authorList>
    </citation>
    <scope>NUCLEOTIDE SEQUENCE [LARGE SCALE GENOMIC DNA]</scope>
    <source>
        <strain evidence="3 4">CBS 141311</strain>
    </source>
</reference>
<evidence type="ECO:0000313" key="3">
    <source>
        <dbReference type="EMBL" id="OGE55622.1"/>
    </source>
</evidence>
<gene>
    <name evidence="3" type="ORF">PENARI_c004G00590</name>
</gene>